<dbReference type="PANTHER" id="PTHR31240:SF0">
    <property type="entry name" value="MATERNAL EFFECT EMBRYO ARREST 18"/>
    <property type="match status" value="1"/>
</dbReference>
<keyword evidence="3" id="KW-1185">Reference proteome</keyword>
<sequence length="579" mass="62633">MPHASPCLLRWFETRMSAARPVIGGTFTTCHRSLAAVGHDKYSVQQVSTCTVIGTYIGVPRREFARDDTVFFAPQDASPIDNPHPHPSQSPCPCPRVKSLPSRPMADPFVPNSPASPRPSRAGIVIFSGGSAANSLVDVFDRVRKANGASLSYVMPISDNGGSTSEIIRVFGGPGIGDVRSRLVRLIPDDDDAETVAIKHFFNHRLPQAHDEARAEWFRILEATHPLWTDISSPKRELIRSHLNSFHLEAVKRMRPTSRFDFSQASIGNLFLTGARLFTGSFEAAIYLLSSLCAVPVRVAVLPALNTNFAHHIAAGLEDGSVITGQNDISHPSAPTAAVPGTGTGAHTPAPSVGHDTEEHDRIEDANLPGSLPALRRPAIVFSKEEEEDLAARIDRIWYINPYGQEIRIPANPRVLDAVAGAGTVIYSIGSLFTSLVPNLVLKGVGEAVASPLIRNKILVLNGTTDRETGPAHRPFTGLDFVAAIANACADSRGVPRPTEDEYCLYVTHVIHLEGPAAPQVDKQRLARLGIDSTRLYGPRDALGRGGRYDANALGQTLEYIVGCKDARASRSRRNTLEH</sequence>
<dbReference type="InParanoid" id="A0A151GHF8"/>
<reference evidence="2 3" key="1">
    <citation type="journal article" date="2016" name="Sci. Rep.">
        <title>Insights into Adaptations to a Near-Obligate Nematode Endoparasitic Lifestyle from the Finished Genome of Drechmeria coniospora.</title>
        <authorList>
            <person name="Zhang L."/>
            <person name="Zhou Z."/>
            <person name="Guo Q."/>
            <person name="Fokkens L."/>
            <person name="Miskei M."/>
            <person name="Pocsi I."/>
            <person name="Zhang W."/>
            <person name="Chen M."/>
            <person name="Wang L."/>
            <person name="Sun Y."/>
            <person name="Donzelli B.G."/>
            <person name="Gibson D.M."/>
            <person name="Nelson D.R."/>
            <person name="Luo J.G."/>
            <person name="Rep M."/>
            <person name="Liu H."/>
            <person name="Yang S."/>
            <person name="Wang J."/>
            <person name="Krasnoff S.B."/>
            <person name="Xu Y."/>
            <person name="Molnar I."/>
            <person name="Lin M."/>
        </authorList>
    </citation>
    <scope>NUCLEOTIDE SEQUENCE [LARGE SCALE GENOMIC DNA]</scope>
    <source>
        <strain evidence="2 3">ARSEF 6962</strain>
    </source>
</reference>
<organism evidence="2 3">
    <name type="scientific">Drechmeria coniospora</name>
    <name type="common">Nematophagous fungus</name>
    <name type="synonym">Meria coniospora</name>
    <dbReference type="NCBI Taxonomy" id="98403"/>
    <lineage>
        <taxon>Eukaryota</taxon>
        <taxon>Fungi</taxon>
        <taxon>Dikarya</taxon>
        <taxon>Ascomycota</taxon>
        <taxon>Pezizomycotina</taxon>
        <taxon>Sordariomycetes</taxon>
        <taxon>Hypocreomycetidae</taxon>
        <taxon>Hypocreales</taxon>
        <taxon>Ophiocordycipitaceae</taxon>
        <taxon>Drechmeria</taxon>
    </lineage>
</organism>
<protein>
    <submittedName>
        <fullName evidence="2">UPF0052 domain protein</fullName>
    </submittedName>
</protein>
<dbReference type="AlphaFoldDB" id="A0A151GHF8"/>
<accession>A0A151GHF8</accession>
<dbReference type="EMBL" id="LAYC01000002">
    <property type="protein sequence ID" value="KYK56481.1"/>
    <property type="molecule type" value="Genomic_DNA"/>
</dbReference>
<dbReference type="CDD" id="cd07187">
    <property type="entry name" value="YvcK_like"/>
    <property type="match status" value="1"/>
</dbReference>
<proteinExistence type="predicted"/>
<dbReference type="STRING" id="98403.A0A151GHF8"/>
<dbReference type="SUPFAM" id="SSF142338">
    <property type="entry name" value="CofD-like"/>
    <property type="match status" value="1"/>
</dbReference>
<dbReference type="GeneID" id="63716124"/>
<evidence type="ECO:0000313" key="2">
    <source>
        <dbReference type="EMBL" id="KYK56481.1"/>
    </source>
</evidence>
<evidence type="ECO:0000313" key="3">
    <source>
        <dbReference type="Proteomes" id="UP000076580"/>
    </source>
</evidence>
<dbReference type="Gene3D" id="3.40.50.10680">
    <property type="entry name" value="CofD-like domains"/>
    <property type="match status" value="1"/>
</dbReference>
<dbReference type="InterPro" id="IPR038136">
    <property type="entry name" value="CofD-like_dom_sf"/>
</dbReference>
<dbReference type="Pfam" id="PF01933">
    <property type="entry name" value="CofD"/>
    <property type="match status" value="1"/>
</dbReference>
<name>A0A151GHF8_DRECN</name>
<dbReference type="FunCoup" id="A0A151GHF8">
    <property type="interactions" value="52"/>
</dbReference>
<evidence type="ECO:0000256" key="1">
    <source>
        <dbReference type="SAM" id="MobiDB-lite"/>
    </source>
</evidence>
<gene>
    <name evidence="2" type="ORF">DCS_03481</name>
</gene>
<dbReference type="PANTHER" id="PTHR31240">
    <property type="entry name" value="MATERNAL EFFECT EMBRYO ARREST 18"/>
    <property type="match status" value="1"/>
</dbReference>
<dbReference type="GO" id="GO:0043743">
    <property type="term" value="F:LPPG:FO 2-phospho-L-lactate transferase activity"/>
    <property type="evidence" value="ECO:0007669"/>
    <property type="project" value="InterPro"/>
</dbReference>
<dbReference type="Proteomes" id="UP000076580">
    <property type="component" value="Chromosome 02"/>
</dbReference>
<dbReference type="RefSeq" id="XP_040655833.1">
    <property type="nucleotide sequence ID" value="XM_040800800.1"/>
</dbReference>
<dbReference type="InterPro" id="IPR002882">
    <property type="entry name" value="CofD"/>
</dbReference>
<comment type="caution">
    <text evidence="2">The sequence shown here is derived from an EMBL/GenBank/DDBJ whole genome shotgun (WGS) entry which is preliminary data.</text>
</comment>
<feature type="region of interest" description="Disordered" evidence="1">
    <location>
        <begin position="330"/>
        <end position="360"/>
    </location>
</feature>